<dbReference type="AlphaFoldDB" id="A0A4R8HQI5"/>
<dbReference type="RefSeq" id="WP_166667859.1">
    <property type="nucleotide sequence ID" value="NZ_SOEG01000002.1"/>
</dbReference>
<proteinExistence type="predicted"/>
<keyword evidence="1" id="KW-0732">Signal</keyword>
<dbReference type="InterPro" id="IPR044060">
    <property type="entry name" value="Bacterial_rp_domain"/>
</dbReference>
<protein>
    <submittedName>
        <fullName evidence="3">Peptidase M30-like protein</fullName>
    </submittedName>
</protein>
<evidence type="ECO:0000256" key="1">
    <source>
        <dbReference type="SAM" id="SignalP"/>
    </source>
</evidence>
<feature type="signal peptide" evidence="1">
    <location>
        <begin position="1"/>
        <end position="22"/>
    </location>
</feature>
<dbReference type="STRING" id="926561.GCA_000379025_01947"/>
<dbReference type="Pfam" id="PF18998">
    <property type="entry name" value="Flg_new_2"/>
    <property type="match status" value="1"/>
</dbReference>
<comment type="caution">
    <text evidence="3">The sequence shown here is derived from an EMBL/GenBank/DDBJ whole genome shotgun (WGS) entry which is preliminary data.</text>
</comment>
<dbReference type="EMBL" id="SOEG01000002">
    <property type="protein sequence ID" value="TDX58993.1"/>
    <property type="molecule type" value="Genomic_DNA"/>
</dbReference>
<organism evidence="3 4">
    <name type="scientific">Orenia marismortui</name>
    <dbReference type="NCBI Taxonomy" id="46469"/>
    <lineage>
        <taxon>Bacteria</taxon>
        <taxon>Bacillati</taxon>
        <taxon>Bacillota</taxon>
        <taxon>Clostridia</taxon>
        <taxon>Halanaerobiales</taxon>
        <taxon>Halobacteroidaceae</taxon>
        <taxon>Orenia</taxon>
    </lineage>
</organism>
<evidence type="ECO:0000313" key="4">
    <source>
        <dbReference type="Proteomes" id="UP000295832"/>
    </source>
</evidence>
<dbReference type="Proteomes" id="UP000295832">
    <property type="component" value="Unassembled WGS sequence"/>
</dbReference>
<name>A0A4R8HQI5_9FIRM</name>
<feature type="domain" description="Bacterial repeat" evidence="2">
    <location>
        <begin position="32"/>
        <end position="100"/>
    </location>
</feature>
<accession>A0A4R8HQI5</accession>
<feature type="chain" id="PRO_5020246074" evidence="1">
    <location>
        <begin position="23"/>
        <end position="559"/>
    </location>
</feature>
<sequence length="559" mass="64096">MRKKGKLFLLLVIMLMLSSACSDDNSIKEFSLEIKLEGQGIVTPTEGIHTYKKGTEVTLRAEGKNGWQFEQWKGSLSGTNSPNTIVIDSDMTIIAKFSKKDYLLKKYRFNQSEDKVVDLGVLNNNEEVIVAITPLNLNPESNEIYSPKLDINYANETKQSLISTTKIQQVANGFSVQALMDTKMRNLEDQFLQERLENKNRKSYIQDINSSYQLGESRDFYDGIYESLTATLEKISDRALIYVEEGYSVSESDLDTIAEEFDNQIYDTDMSYFGRNDGSIYDWDNNGKLIILITDMSDYFTKTAKLNSKTLMGYFFSRDFYSREDKNTSNEADMVYINYQVLEKIKNGEYRMDDLLGTIAHEFQHLIYFIEKYEAGRVGSITLPEDQWINEGFAELAEYLSGYSTIANDTQINEDYFSYPKNESLLYWGGNLSDYGIAKIFTFYLYQRLGADILKEINSSSQDAMTVISKELGEDEDFVDLLLDWMITNQIYDYTGLDSKYTYPTDLRAKPSIEEITASTSIQFVVNPNAVKYFRIKGAGKEVKLNLELLEDTGIVIYK</sequence>
<reference evidence="3 4" key="1">
    <citation type="submission" date="2019-03" db="EMBL/GenBank/DDBJ databases">
        <title>Subsurface microbial communities from deep shales in Ohio and West Virginia, USA.</title>
        <authorList>
            <person name="Wrighton K."/>
        </authorList>
    </citation>
    <scope>NUCLEOTIDE SEQUENCE [LARGE SCALE GENOMIC DNA]</scope>
    <source>
        <strain evidence="3 4">MSL 6dP</strain>
    </source>
</reference>
<gene>
    <name evidence="3" type="ORF">C7959_102131</name>
</gene>
<evidence type="ECO:0000259" key="2">
    <source>
        <dbReference type="Pfam" id="PF18998"/>
    </source>
</evidence>
<dbReference type="PROSITE" id="PS51257">
    <property type="entry name" value="PROKAR_LIPOPROTEIN"/>
    <property type="match status" value="1"/>
</dbReference>
<evidence type="ECO:0000313" key="3">
    <source>
        <dbReference type="EMBL" id="TDX58993.1"/>
    </source>
</evidence>
<keyword evidence="4" id="KW-1185">Reference proteome</keyword>